<organism evidence="1 2">
    <name type="scientific">Calocera cornea HHB12733</name>
    <dbReference type="NCBI Taxonomy" id="1353952"/>
    <lineage>
        <taxon>Eukaryota</taxon>
        <taxon>Fungi</taxon>
        <taxon>Dikarya</taxon>
        <taxon>Basidiomycota</taxon>
        <taxon>Agaricomycotina</taxon>
        <taxon>Dacrymycetes</taxon>
        <taxon>Dacrymycetales</taxon>
        <taxon>Dacrymycetaceae</taxon>
        <taxon>Calocera</taxon>
    </lineage>
</organism>
<gene>
    <name evidence="1" type="ORF">CALCODRAFT_51591</name>
</gene>
<accession>A0A165DSK2</accession>
<protein>
    <submittedName>
        <fullName evidence="1">Uncharacterized protein</fullName>
    </submittedName>
</protein>
<proteinExistence type="predicted"/>
<name>A0A165DSK2_9BASI</name>
<dbReference type="InParanoid" id="A0A165DSK2"/>
<dbReference type="Proteomes" id="UP000076842">
    <property type="component" value="Unassembled WGS sequence"/>
</dbReference>
<reference evidence="1 2" key="1">
    <citation type="journal article" date="2016" name="Mol. Biol. Evol.">
        <title>Comparative Genomics of Early-Diverging Mushroom-Forming Fungi Provides Insights into the Origins of Lignocellulose Decay Capabilities.</title>
        <authorList>
            <person name="Nagy L.G."/>
            <person name="Riley R."/>
            <person name="Tritt A."/>
            <person name="Adam C."/>
            <person name="Daum C."/>
            <person name="Floudas D."/>
            <person name="Sun H."/>
            <person name="Yadav J.S."/>
            <person name="Pangilinan J."/>
            <person name="Larsson K.H."/>
            <person name="Matsuura K."/>
            <person name="Barry K."/>
            <person name="Labutti K."/>
            <person name="Kuo R."/>
            <person name="Ohm R.A."/>
            <person name="Bhattacharya S.S."/>
            <person name="Shirouzu T."/>
            <person name="Yoshinaga Y."/>
            <person name="Martin F.M."/>
            <person name="Grigoriev I.V."/>
            <person name="Hibbett D.S."/>
        </authorList>
    </citation>
    <scope>NUCLEOTIDE SEQUENCE [LARGE SCALE GENOMIC DNA]</scope>
    <source>
        <strain evidence="1 2">HHB12733</strain>
    </source>
</reference>
<evidence type="ECO:0000313" key="1">
    <source>
        <dbReference type="EMBL" id="KZT53457.1"/>
    </source>
</evidence>
<dbReference type="EMBL" id="KV424037">
    <property type="protein sequence ID" value="KZT53457.1"/>
    <property type="molecule type" value="Genomic_DNA"/>
</dbReference>
<evidence type="ECO:0000313" key="2">
    <source>
        <dbReference type="Proteomes" id="UP000076842"/>
    </source>
</evidence>
<keyword evidence="2" id="KW-1185">Reference proteome</keyword>
<dbReference type="AlphaFoldDB" id="A0A165DSK2"/>
<sequence length="94" mass="10205">MIKSSPLCLIKSNACGRKSIGTACPPTAAVGQSHARYSLHSPPSKLRAPHSIRSPYISSLTRRNSDPIPFHHACSCPRTHAKSGTVRRQSRVCE</sequence>